<dbReference type="PANTHER" id="PTHR11808">
    <property type="entry name" value="TRANS-SULFURATION ENZYME FAMILY MEMBER"/>
    <property type="match status" value="1"/>
</dbReference>
<dbReference type="FunFam" id="3.90.1150.10:FF:000033">
    <property type="entry name" value="Cystathionine gamma-synthase"/>
    <property type="match status" value="1"/>
</dbReference>
<dbReference type="PANTHER" id="PTHR11808:SF80">
    <property type="entry name" value="CYSTATHIONINE GAMMA-LYASE"/>
    <property type="match status" value="1"/>
</dbReference>
<dbReference type="OrthoDB" id="9805807at2"/>
<dbReference type="InterPro" id="IPR015424">
    <property type="entry name" value="PyrdxlP-dep_Trfase"/>
</dbReference>
<dbReference type="InterPro" id="IPR015421">
    <property type="entry name" value="PyrdxlP-dep_Trfase_major"/>
</dbReference>
<feature type="modified residue" description="N6-(pyridoxal phosphate)lysine" evidence="3 4">
    <location>
        <position position="207"/>
    </location>
</feature>
<dbReference type="EMBL" id="BLJE01000003">
    <property type="protein sequence ID" value="GFE65945.1"/>
    <property type="molecule type" value="Genomic_DNA"/>
</dbReference>
<dbReference type="AlphaFoldDB" id="A0A6N6JIN1"/>
<keyword evidence="3" id="KW-0808">Transferase</keyword>
<dbReference type="Gene3D" id="3.90.1150.10">
    <property type="entry name" value="Aspartate Aminotransferase, domain 1"/>
    <property type="match status" value="1"/>
</dbReference>
<name>A0A6N6JIN1_9RHOB</name>
<dbReference type="GO" id="GO:0016846">
    <property type="term" value="F:carbon-sulfur lyase activity"/>
    <property type="evidence" value="ECO:0007669"/>
    <property type="project" value="TreeGrafter"/>
</dbReference>
<keyword evidence="3" id="KW-0486">Methionine biosynthesis</keyword>
<dbReference type="FunFam" id="3.40.640.10:FF:000046">
    <property type="entry name" value="Cystathionine gamma-lyase"/>
    <property type="match status" value="1"/>
</dbReference>
<dbReference type="InterPro" id="IPR006234">
    <property type="entry name" value="O-succ-hSer_sulfhydrylase"/>
</dbReference>
<evidence type="ECO:0000313" key="7">
    <source>
        <dbReference type="Proteomes" id="UP000436822"/>
    </source>
</evidence>
<dbReference type="GO" id="GO:0005737">
    <property type="term" value="C:cytoplasm"/>
    <property type="evidence" value="ECO:0007669"/>
    <property type="project" value="TreeGrafter"/>
</dbReference>
<comment type="cofactor">
    <cofactor evidence="1 3 5">
        <name>pyridoxal 5'-phosphate</name>
        <dbReference type="ChEBI" id="CHEBI:597326"/>
    </cofactor>
</comment>
<comment type="catalytic activity">
    <reaction evidence="3">
        <text>O-succinyl-L-homoserine + hydrogen sulfide = L-homocysteine + succinate</text>
        <dbReference type="Rhea" id="RHEA:27826"/>
        <dbReference type="ChEBI" id="CHEBI:29919"/>
        <dbReference type="ChEBI" id="CHEBI:30031"/>
        <dbReference type="ChEBI" id="CHEBI:57661"/>
        <dbReference type="ChEBI" id="CHEBI:58199"/>
    </reaction>
</comment>
<dbReference type="Proteomes" id="UP000436822">
    <property type="component" value="Unassembled WGS sequence"/>
</dbReference>
<keyword evidence="7" id="KW-1185">Reference proteome</keyword>
<accession>A0A6N6JIN1</accession>
<comment type="similarity">
    <text evidence="3">Belongs to the trans-sulfuration enzymes family. MetZ subfamily.</text>
</comment>
<organism evidence="6 7">
    <name type="scientific">Litoreibacter roseus</name>
    <dbReference type="NCBI Taxonomy" id="2601869"/>
    <lineage>
        <taxon>Bacteria</taxon>
        <taxon>Pseudomonadati</taxon>
        <taxon>Pseudomonadota</taxon>
        <taxon>Alphaproteobacteria</taxon>
        <taxon>Rhodobacterales</taxon>
        <taxon>Roseobacteraceae</taxon>
        <taxon>Litoreibacter</taxon>
    </lineage>
</organism>
<dbReference type="HAMAP" id="MF_02056">
    <property type="entry name" value="MetZ"/>
    <property type="match status" value="1"/>
</dbReference>
<dbReference type="PIRSF" id="PIRSF001434">
    <property type="entry name" value="CGS"/>
    <property type="match status" value="1"/>
</dbReference>
<keyword evidence="2 3" id="KW-0663">Pyridoxal phosphate</keyword>
<dbReference type="CDD" id="cd00614">
    <property type="entry name" value="CGS_like"/>
    <property type="match status" value="1"/>
</dbReference>
<evidence type="ECO:0000256" key="5">
    <source>
        <dbReference type="RuleBase" id="RU362118"/>
    </source>
</evidence>
<dbReference type="SUPFAM" id="SSF53383">
    <property type="entry name" value="PLP-dependent transferases"/>
    <property type="match status" value="1"/>
</dbReference>
<comment type="caution">
    <text evidence="6">The sequence shown here is derived from an EMBL/GenBank/DDBJ whole genome shotgun (WGS) entry which is preliminary data.</text>
</comment>
<dbReference type="GO" id="GO:0071268">
    <property type="term" value="P:homocysteine biosynthetic process"/>
    <property type="evidence" value="ECO:0007669"/>
    <property type="project" value="InterPro"/>
</dbReference>
<sequence>MTDWSPRTKAVHSGTRRSQYGEMAEALFLTQGFIYDSPEQAEARFIETGPDEFIYARYGNPTVRMFEERIAALEGTEDAFATASGMAAVNGALCGLLKAGDHVVSSRALFGSCLYILEEVLTRYGVKVTFVDGTDLQQWRDAIRADTKAVFLETVANPTLEVIDLKAVADIAHAQDAIVIVDNVFATPVFANAVADGADVVIYSATKHIDGQGRCLGGVICGTKDFIRKVAEPYLKHTGGSLSPFNAWVMLKGLETVHLRCGAQADAALKIAQAVEHHSNLAQTLYPHLPSHPQHQVATRQMRKGGTVIALDIAAGKEAAFRFLNALNIVSISNNLGDSKSLVTHPATTTHQRLTEDQRDALGITDGLVRLSVGLEDADDLVADIVQALDMI</sequence>
<dbReference type="InterPro" id="IPR000277">
    <property type="entry name" value="Cys/Met-Metab_PyrdxlP-dep_enz"/>
</dbReference>
<gene>
    <name evidence="3 6" type="primary">metZ</name>
    <name evidence="6" type="ORF">KIN_30190</name>
</gene>
<protein>
    <recommendedName>
        <fullName evidence="3">O-succinylhomoserine sulfhydrylase</fullName>
        <shortName evidence="3">OSH sulfhydrylase</shortName>
        <shortName evidence="3">OSHS sulfhydrylase</shortName>
        <ecNumber evidence="3">2.5.1.-</ecNumber>
    </recommendedName>
</protein>
<evidence type="ECO:0000256" key="1">
    <source>
        <dbReference type="ARBA" id="ARBA00001933"/>
    </source>
</evidence>
<evidence type="ECO:0000256" key="3">
    <source>
        <dbReference type="HAMAP-Rule" id="MF_02056"/>
    </source>
</evidence>
<dbReference type="GO" id="GO:0016765">
    <property type="term" value="F:transferase activity, transferring alkyl or aryl (other than methyl) groups"/>
    <property type="evidence" value="ECO:0007669"/>
    <property type="project" value="UniProtKB-UniRule"/>
</dbReference>
<dbReference type="NCBIfam" id="TIGR01325">
    <property type="entry name" value="O_suc_HS_sulf"/>
    <property type="match status" value="1"/>
</dbReference>
<dbReference type="EC" id="2.5.1.-" evidence="3"/>
<dbReference type="UniPathway" id="UPA00051">
    <property type="reaction ID" value="UER00449"/>
</dbReference>
<keyword evidence="3" id="KW-0028">Amino-acid biosynthesis</keyword>
<evidence type="ECO:0000313" key="6">
    <source>
        <dbReference type="EMBL" id="GFE65945.1"/>
    </source>
</evidence>
<dbReference type="GO" id="GO:0071266">
    <property type="term" value="P:'de novo' L-methionine biosynthetic process"/>
    <property type="evidence" value="ECO:0007669"/>
    <property type="project" value="UniProtKB-UniRule"/>
</dbReference>
<reference evidence="6 7" key="1">
    <citation type="submission" date="2019-12" db="EMBL/GenBank/DDBJ databases">
        <title>Litoreibacter badius sp. nov., a novel bacteriochlorophyll a-containing bacterium in the genus Litoreibacter.</title>
        <authorList>
            <person name="Kanamuro M."/>
            <person name="Takabe Y."/>
            <person name="Mori K."/>
            <person name="Takaichi S."/>
            <person name="Hanada S."/>
        </authorList>
    </citation>
    <scope>NUCLEOTIDE SEQUENCE [LARGE SCALE GENOMIC DNA]</scope>
    <source>
        <strain evidence="6 7">K6</strain>
    </source>
</reference>
<evidence type="ECO:0000256" key="2">
    <source>
        <dbReference type="ARBA" id="ARBA00022898"/>
    </source>
</evidence>
<dbReference type="GO" id="GO:0030170">
    <property type="term" value="F:pyridoxal phosphate binding"/>
    <property type="evidence" value="ECO:0007669"/>
    <property type="project" value="UniProtKB-UniRule"/>
</dbReference>
<comment type="subunit">
    <text evidence="3">Homotetramer.</text>
</comment>
<dbReference type="InterPro" id="IPR015422">
    <property type="entry name" value="PyrdxlP-dep_Trfase_small"/>
</dbReference>
<dbReference type="RefSeq" id="WP_159808510.1">
    <property type="nucleotide sequence ID" value="NZ_BLJE01000003.1"/>
</dbReference>
<dbReference type="GO" id="GO:0019346">
    <property type="term" value="P:transsulfuration"/>
    <property type="evidence" value="ECO:0007669"/>
    <property type="project" value="InterPro"/>
</dbReference>
<proteinExistence type="inferred from homology"/>
<comment type="function">
    <text evidence="3">Catalyzes the formation of L-homocysteine from O-succinyl-L-homoserine (OSHS) and hydrogen sulfide.</text>
</comment>
<dbReference type="Gene3D" id="3.40.640.10">
    <property type="entry name" value="Type I PLP-dependent aspartate aminotransferase-like (Major domain)"/>
    <property type="match status" value="1"/>
</dbReference>
<comment type="pathway">
    <text evidence="3">Amino-acid biosynthesis; L-methionine biosynthesis via de novo pathway; L-homocysteine from O-succinyl-L-homoserine: step 1/1.</text>
</comment>
<dbReference type="Pfam" id="PF01053">
    <property type="entry name" value="Cys_Met_Meta_PP"/>
    <property type="match status" value="1"/>
</dbReference>
<evidence type="ECO:0000256" key="4">
    <source>
        <dbReference type="PIRSR" id="PIRSR001434-2"/>
    </source>
</evidence>